<sequence length="400" mass="43810">MRTEPLVAESAQSGKDSSRFMSADHGVVVIDISSDDEEEEQGLGLGGRRDEETDEVVVLDALPAPSVKRLKQSGEFVGGGLVDDDDDCLVLESDPDKPVLVESDQGRGGDDLLIVAEKGQLACRDYPHPRHLCANFPFISSLHEKYCKLCHCYVCDSPAPCNYWANGDLTTDHCNSTDKEPSWRALRQSFKLRKIVATHSQMYKDNSSSGFPTFRGRAPAIHHSNSNPILASISQSNLLQPCSTTPITKTNLIDCRLPATLSCHNQRYNHYTPKGQPLRRETGLTYARKRSRRDGALEAHFTTLDSPYSASITASANNHNPNTVPITLQSPRWSEVGQWASQTPSITSSGDSTSIMQAAVASQFVPSLITAADVNLKTWQDIVAHATSESGIPEFRLSQI</sequence>
<evidence type="ECO:0000313" key="3">
    <source>
        <dbReference type="Proteomes" id="UP000734854"/>
    </source>
</evidence>
<organism evidence="2 3">
    <name type="scientific">Zingiber officinale</name>
    <name type="common">Ginger</name>
    <name type="synonym">Amomum zingiber</name>
    <dbReference type="NCBI Taxonomy" id="94328"/>
    <lineage>
        <taxon>Eukaryota</taxon>
        <taxon>Viridiplantae</taxon>
        <taxon>Streptophyta</taxon>
        <taxon>Embryophyta</taxon>
        <taxon>Tracheophyta</taxon>
        <taxon>Spermatophyta</taxon>
        <taxon>Magnoliopsida</taxon>
        <taxon>Liliopsida</taxon>
        <taxon>Zingiberales</taxon>
        <taxon>Zingiberaceae</taxon>
        <taxon>Zingiber</taxon>
    </lineage>
</organism>
<proteinExistence type="predicted"/>
<evidence type="ECO:0000256" key="1">
    <source>
        <dbReference type="SAM" id="MobiDB-lite"/>
    </source>
</evidence>
<evidence type="ECO:0000313" key="2">
    <source>
        <dbReference type="EMBL" id="KAG6479187.1"/>
    </source>
</evidence>
<dbReference type="InterPro" id="IPR053234">
    <property type="entry name" value="RPM1_Interactor"/>
</dbReference>
<comment type="caution">
    <text evidence="2">The sequence shown here is derived from an EMBL/GenBank/DDBJ whole genome shotgun (WGS) entry which is preliminary data.</text>
</comment>
<accession>A0A8J5KEZ3</accession>
<dbReference type="OrthoDB" id="266020at2759"/>
<name>A0A8J5KEZ3_ZINOF</name>
<gene>
    <name evidence="2" type="ORF">ZIOFF_062648</name>
</gene>
<dbReference type="AlphaFoldDB" id="A0A8J5KEZ3"/>
<feature type="region of interest" description="Disordered" evidence="1">
    <location>
        <begin position="30"/>
        <end position="51"/>
    </location>
</feature>
<reference evidence="2 3" key="1">
    <citation type="submission" date="2020-08" db="EMBL/GenBank/DDBJ databases">
        <title>Plant Genome Project.</title>
        <authorList>
            <person name="Zhang R.-G."/>
        </authorList>
    </citation>
    <scope>NUCLEOTIDE SEQUENCE [LARGE SCALE GENOMIC DNA]</scope>
    <source>
        <tissue evidence="2">Rhizome</tissue>
    </source>
</reference>
<dbReference type="PANTHER" id="PTHR33443:SF35">
    <property type="entry name" value="VQ DOMAIN-CONTAINING PROTEIN"/>
    <property type="match status" value="1"/>
</dbReference>
<keyword evidence="3" id="KW-1185">Reference proteome</keyword>
<protein>
    <submittedName>
        <fullName evidence="2">Uncharacterized protein</fullName>
    </submittedName>
</protein>
<dbReference type="PANTHER" id="PTHR33443">
    <property type="entry name" value="ZGC:112980"/>
    <property type="match status" value="1"/>
</dbReference>
<feature type="region of interest" description="Disordered" evidence="1">
    <location>
        <begin position="1"/>
        <end position="20"/>
    </location>
</feature>
<dbReference type="EMBL" id="JACMSC010000017">
    <property type="protein sequence ID" value="KAG6479187.1"/>
    <property type="molecule type" value="Genomic_DNA"/>
</dbReference>
<dbReference type="Proteomes" id="UP000734854">
    <property type="component" value="Unassembled WGS sequence"/>
</dbReference>